<reference evidence="2" key="1">
    <citation type="journal article" date="2008" name="BMC Genomics">
        <title>A conifer genomics resource of 200,000 spruce (Picea spp.) ESTs and 6,464 high-quality, sequence-finished full-length cDNAs for Sitka spruce (Picea sitchensis).</title>
        <authorList>
            <person name="Ralph S.G."/>
            <person name="Chun H.J."/>
            <person name="Kolosova N."/>
            <person name="Cooper D."/>
            <person name="Oddy C."/>
            <person name="Ritland C.E."/>
            <person name="Kirkpatrick R."/>
            <person name="Moore R."/>
            <person name="Barber S."/>
            <person name="Holt R.A."/>
            <person name="Jones S.J."/>
            <person name="Marra M.A."/>
            <person name="Douglas C.J."/>
            <person name="Ritland K."/>
            <person name="Bohlmann J."/>
        </authorList>
    </citation>
    <scope>NUCLEOTIDE SEQUENCE</scope>
    <source>
        <tissue evidence="2">Green portion of the leader tissue</tissue>
    </source>
</reference>
<protein>
    <submittedName>
        <fullName evidence="2">Uncharacterized protein</fullName>
    </submittedName>
</protein>
<sequence length="92" mass="10768">MDISRALSSFFLNEQNKQRTNSTQSREKGDQLEGELRCNVKGFFVGTILVSISKHDVAMNLWKGKVHESHCCEYRKRKKLNKNYDDEKNLDM</sequence>
<dbReference type="EMBL" id="EF087002">
    <property type="protein sequence ID" value="ABK26258.1"/>
    <property type="molecule type" value="mRNA"/>
</dbReference>
<proteinExistence type="evidence at transcript level"/>
<feature type="region of interest" description="Disordered" evidence="1">
    <location>
        <begin position="1"/>
        <end position="31"/>
    </location>
</feature>
<name>A9P047_PICSI</name>
<evidence type="ECO:0000256" key="1">
    <source>
        <dbReference type="SAM" id="MobiDB-lite"/>
    </source>
</evidence>
<evidence type="ECO:0000313" key="2">
    <source>
        <dbReference type="EMBL" id="ABK26258.1"/>
    </source>
</evidence>
<dbReference type="AlphaFoldDB" id="A9P047"/>
<feature type="compositionally biased region" description="Polar residues" evidence="1">
    <location>
        <begin position="1"/>
        <end position="24"/>
    </location>
</feature>
<organism evidence="2">
    <name type="scientific">Picea sitchensis</name>
    <name type="common">Sitka spruce</name>
    <name type="synonym">Pinus sitchensis</name>
    <dbReference type="NCBI Taxonomy" id="3332"/>
    <lineage>
        <taxon>Eukaryota</taxon>
        <taxon>Viridiplantae</taxon>
        <taxon>Streptophyta</taxon>
        <taxon>Embryophyta</taxon>
        <taxon>Tracheophyta</taxon>
        <taxon>Spermatophyta</taxon>
        <taxon>Pinopsida</taxon>
        <taxon>Pinidae</taxon>
        <taxon>Conifers I</taxon>
        <taxon>Pinales</taxon>
        <taxon>Pinaceae</taxon>
        <taxon>Picea</taxon>
    </lineage>
</organism>
<accession>A9P047</accession>